<evidence type="ECO:0000313" key="11">
    <source>
        <dbReference type="EMBL" id="MDQ2067748.1"/>
    </source>
</evidence>
<evidence type="ECO:0000256" key="4">
    <source>
        <dbReference type="ARBA" id="ARBA00022475"/>
    </source>
</evidence>
<dbReference type="InterPro" id="IPR051613">
    <property type="entry name" value="ABC_transp_permease_HisMQ"/>
</dbReference>
<feature type="transmembrane region" description="Helical" evidence="9">
    <location>
        <begin position="63"/>
        <end position="85"/>
    </location>
</feature>
<dbReference type="InterPro" id="IPR035906">
    <property type="entry name" value="MetI-like_sf"/>
</dbReference>
<comment type="similarity">
    <text evidence="2">Belongs to the binding-protein-dependent transport system permease family. HisMQ subfamily.</text>
</comment>
<feature type="transmembrane region" description="Helical" evidence="9">
    <location>
        <begin position="203"/>
        <end position="226"/>
    </location>
</feature>
<dbReference type="PANTHER" id="PTHR30133">
    <property type="entry name" value="CATIONIC AMINO ACID TRANSPORTER, MEMBRANE COMPONENT"/>
    <property type="match status" value="1"/>
</dbReference>
<dbReference type="InterPro" id="IPR000515">
    <property type="entry name" value="MetI-like"/>
</dbReference>
<proteinExistence type="inferred from homology"/>
<evidence type="ECO:0000259" key="10">
    <source>
        <dbReference type="PROSITE" id="PS50928"/>
    </source>
</evidence>
<dbReference type="PROSITE" id="PS50928">
    <property type="entry name" value="ABC_TM1"/>
    <property type="match status" value="1"/>
</dbReference>
<dbReference type="NCBIfam" id="TIGR01726">
    <property type="entry name" value="HEQRo_perm_3TM"/>
    <property type="match status" value="1"/>
</dbReference>
<dbReference type="InterPro" id="IPR010065">
    <property type="entry name" value="AA_ABC_transptr_permease_3TM"/>
</dbReference>
<dbReference type="CDD" id="cd06261">
    <property type="entry name" value="TM_PBP2"/>
    <property type="match status" value="1"/>
</dbReference>
<evidence type="ECO:0000256" key="8">
    <source>
        <dbReference type="ARBA" id="ARBA00023136"/>
    </source>
</evidence>
<comment type="caution">
    <text evidence="11">The sequence shown here is derived from an EMBL/GenBank/DDBJ whole genome shotgun (WGS) entry which is preliminary data.</text>
</comment>
<evidence type="ECO:0000256" key="7">
    <source>
        <dbReference type="ARBA" id="ARBA00022989"/>
    </source>
</evidence>
<evidence type="ECO:0000256" key="1">
    <source>
        <dbReference type="ARBA" id="ARBA00004429"/>
    </source>
</evidence>
<dbReference type="Pfam" id="PF00528">
    <property type="entry name" value="BPD_transp_1"/>
    <property type="match status" value="1"/>
</dbReference>
<evidence type="ECO:0000256" key="5">
    <source>
        <dbReference type="ARBA" id="ARBA00022519"/>
    </source>
</evidence>
<keyword evidence="4" id="KW-1003">Cell membrane</keyword>
<protein>
    <submittedName>
        <fullName evidence="11">ABC transporter permease subunit</fullName>
    </submittedName>
</protein>
<gene>
    <name evidence="11" type="ORF">Q9295_15330</name>
</gene>
<accession>A0ABU0W1H9</accession>
<dbReference type="EMBL" id="JAVDBT010000016">
    <property type="protein sequence ID" value="MDQ2067748.1"/>
    <property type="molecule type" value="Genomic_DNA"/>
</dbReference>
<dbReference type="SUPFAM" id="SSF161098">
    <property type="entry name" value="MetI-like"/>
    <property type="match status" value="1"/>
</dbReference>
<dbReference type="RefSeq" id="WP_306681456.1">
    <property type="nucleotide sequence ID" value="NZ_JAVDBT010000016.1"/>
</dbReference>
<sequence>MDFLNITDWSLLALNSPGWGGALLWGAVKTVQIALGGYIIGQIIGVCGAMGKVYGPPWLKELLAIYTTLIRAVPELILILILFYAGTAALNTLAAKIGMGPIDVNGALAGVLVISTVQGAYSTEVIRAAIQSIPSGCHEAAAAYGMSKWTTFKRVTLPLLVPRALPGMSNLWVIATKETALLSVVGFSELALVAKQAAGSTKYYMTFFLAACAIYLTITLISRVFFNQVEARFSRGMVKHK</sequence>
<organism evidence="11 12">
    <name type="scientific">Pseudogemmobacter lacusdianii</name>
    <dbReference type="NCBI Taxonomy" id="3069608"/>
    <lineage>
        <taxon>Bacteria</taxon>
        <taxon>Pseudomonadati</taxon>
        <taxon>Pseudomonadota</taxon>
        <taxon>Alphaproteobacteria</taxon>
        <taxon>Rhodobacterales</taxon>
        <taxon>Paracoccaceae</taxon>
        <taxon>Pseudogemmobacter</taxon>
    </lineage>
</organism>
<keyword evidence="8 9" id="KW-0472">Membrane</keyword>
<feature type="transmembrane region" description="Helical" evidence="9">
    <location>
        <begin position="33"/>
        <end position="51"/>
    </location>
</feature>
<keyword evidence="6 9" id="KW-0812">Transmembrane</keyword>
<dbReference type="Proteomes" id="UP001239680">
    <property type="component" value="Unassembled WGS sequence"/>
</dbReference>
<comment type="subcellular location">
    <subcellularLocation>
        <location evidence="1">Cell inner membrane</location>
        <topology evidence="1">Multi-pass membrane protein</topology>
    </subcellularLocation>
    <subcellularLocation>
        <location evidence="9">Cell membrane</location>
        <topology evidence="9">Multi-pass membrane protein</topology>
    </subcellularLocation>
</comment>
<evidence type="ECO:0000256" key="9">
    <source>
        <dbReference type="RuleBase" id="RU363032"/>
    </source>
</evidence>
<reference evidence="11 12" key="1">
    <citation type="submission" date="2023-08" db="EMBL/GenBank/DDBJ databases">
        <title>Characterization of two Paracoccaceae strains isolated from Phycosphere and proposal of Xinfangfangia lacusdiani sp. nov.</title>
        <authorList>
            <person name="Deng Y."/>
            <person name="Zhang Y.Q."/>
        </authorList>
    </citation>
    <scope>NUCLEOTIDE SEQUENCE [LARGE SCALE GENOMIC DNA]</scope>
    <source>
        <strain evidence="11 12">CPCC 101601</strain>
    </source>
</reference>
<keyword evidence="3 9" id="KW-0813">Transport</keyword>
<dbReference type="Gene3D" id="1.10.3720.10">
    <property type="entry name" value="MetI-like"/>
    <property type="match status" value="1"/>
</dbReference>
<evidence type="ECO:0000256" key="2">
    <source>
        <dbReference type="ARBA" id="ARBA00010072"/>
    </source>
</evidence>
<keyword evidence="7 9" id="KW-1133">Transmembrane helix</keyword>
<keyword evidence="5" id="KW-0997">Cell inner membrane</keyword>
<keyword evidence="12" id="KW-1185">Reference proteome</keyword>
<feature type="domain" description="ABC transmembrane type-1" evidence="10">
    <location>
        <begin position="27"/>
        <end position="226"/>
    </location>
</feature>
<name>A0ABU0W1H9_9RHOB</name>
<evidence type="ECO:0000256" key="6">
    <source>
        <dbReference type="ARBA" id="ARBA00022692"/>
    </source>
</evidence>
<evidence type="ECO:0000313" key="12">
    <source>
        <dbReference type="Proteomes" id="UP001239680"/>
    </source>
</evidence>
<evidence type="ECO:0000256" key="3">
    <source>
        <dbReference type="ARBA" id="ARBA00022448"/>
    </source>
</evidence>